<name>A0A158R1Y6_NIPBR</name>
<dbReference type="Gene3D" id="3.40.50.11350">
    <property type="match status" value="1"/>
</dbReference>
<organism evidence="3">
    <name type="scientific">Nippostrongylus brasiliensis</name>
    <name type="common">Rat hookworm</name>
    <dbReference type="NCBI Taxonomy" id="27835"/>
    <lineage>
        <taxon>Eukaryota</taxon>
        <taxon>Metazoa</taxon>
        <taxon>Ecdysozoa</taxon>
        <taxon>Nematoda</taxon>
        <taxon>Chromadorea</taxon>
        <taxon>Rhabditida</taxon>
        <taxon>Rhabditina</taxon>
        <taxon>Rhabditomorpha</taxon>
        <taxon>Strongyloidea</taxon>
        <taxon>Heligmosomidae</taxon>
        <taxon>Nippostrongylus</taxon>
    </lineage>
</organism>
<dbReference type="Proteomes" id="UP000271162">
    <property type="component" value="Unassembled WGS sequence"/>
</dbReference>
<evidence type="ECO:0000313" key="1">
    <source>
        <dbReference type="EMBL" id="VDL78273.1"/>
    </source>
</evidence>
<accession>A0A158R1Y6</accession>
<proteinExistence type="predicted"/>
<reference evidence="1 2" key="2">
    <citation type="submission" date="2018-11" db="EMBL/GenBank/DDBJ databases">
        <authorList>
            <consortium name="Pathogen Informatics"/>
        </authorList>
    </citation>
    <scope>NUCLEOTIDE SEQUENCE [LARGE SCALE GENOMIC DNA]</scope>
</reference>
<protein>
    <submittedName>
        <fullName evidence="3">O-fucosyltransferase family protein</fullName>
    </submittedName>
</protein>
<evidence type="ECO:0000313" key="2">
    <source>
        <dbReference type="Proteomes" id="UP000271162"/>
    </source>
</evidence>
<evidence type="ECO:0000313" key="3">
    <source>
        <dbReference type="WBParaSite" id="NBR_0001468301-mRNA-1"/>
    </source>
</evidence>
<dbReference type="PANTHER" id="PTHR22898:SF3">
    <property type="entry name" value="ALPHA-1,2-FUCOSYLTRANSFERASE-RELATED"/>
    <property type="match status" value="1"/>
</dbReference>
<sequence>MFRLLSGYGVARRLGRKLSILIDVNRGSKQVRDFFLQTAQLFPLLAENAIIRRSNSSVTAEEHQAWTRFPNPTFSLISSEIEHTVAPLAMTSDGKADAWKYEDPIKYRGHPAKYLVLNSIVAQNARYFTDYLPEIRKMFKFSTSMHAMDEIVESFSKKGSDFMCVHIRRTDFIKFQWETHFGPTLSAARSLAKRHRLSRYLIFGDDRKFMKRLADRLSTQTEVIHPVHS</sequence>
<reference evidence="3" key="1">
    <citation type="submission" date="2016-04" db="UniProtKB">
        <authorList>
            <consortium name="WormBaseParasite"/>
        </authorList>
    </citation>
    <scope>IDENTIFICATION</scope>
</reference>
<dbReference type="InterPro" id="IPR052501">
    <property type="entry name" value="Alpha-1-2_FucT"/>
</dbReference>
<dbReference type="AlphaFoldDB" id="A0A158R1Y6"/>
<gene>
    <name evidence="1" type="ORF">NBR_LOCUS14684</name>
</gene>
<keyword evidence="2" id="KW-1185">Reference proteome</keyword>
<dbReference type="PANTHER" id="PTHR22898">
    <property type="entry name" value="UNCHARACTERIZED GLYCOSOL TRANSFERASE-RELATED"/>
    <property type="match status" value="1"/>
</dbReference>
<dbReference type="WBParaSite" id="NBR_0001468301-mRNA-1">
    <property type="protein sequence ID" value="NBR_0001468301-mRNA-1"/>
    <property type="gene ID" value="NBR_0001468301"/>
</dbReference>
<dbReference type="EMBL" id="UYSL01021450">
    <property type="protein sequence ID" value="VDL78273.1"/>
    <property type="molecule type" value="Genomic_DNA"/>
</dbReference>